<sequence>MLILYAFVGFVLKVTISCWFMSTWQVYEYMANGSLDTCLFRGKQVLNWETRYQIALGTARGLVYQTAQEQMNGGHGHYQVTIPYHVNWSVKSWRDSVRLTMVNHESEFKYQLKELHRIYRKQVELTEEVEGKVTRLSQVQLKYTRKRSTKLKLDLDQKMVNFNDDMASSHDADAPATPETINSSMARGKQVLREDVHAKSAAEALVAMSSSSLRASSDRLLSFAKIVTSVKCYAGLASRQRRTRLAQKPGQHGKQRAQEMQMPGQHGKMAKKRKGMHVEPCISSWGKIKNGRRSKRVRDSNPLYTFRRGAFLCRWR</sequence>
<accession>A0ACB9CRH1</accession>
<name>A0ACB9CRH1_CICIN</name>
<reference evidence="1 2" key="2">
    <citation type="journal article" date="2022" name="Mol. Ecol. Resour.">
        <title>The genomes of chicory, endive, great burdock and yacon provide insights into Asteraceae paleo-polyploidization history and plant inulin production.</title>
        <authorList>
            <person name="Fan W."/>
            <person name="Wang S."/>
            <person name="Wang H."/>
            <person name="Wang A."/>
            <person name="Jiang F."/>
            <person name="Liu H."/>
            <person name="Zhao H."/>
            <person name="Xu D."/>
            <person name="Zhang Y."/>
        </authorList>
    </citation>
    <scope>NUCLEOTIDE SEQUENCE [LARGE SCALE GENOMIC DNA]</scope>
    <source>
        <strain evidence="2">cv. Punajuju</strain>
        <tissue evidence="1">Leaves</tissue>
    </source>
</reference>
<evidence type="ECO:0000313" key="1">
    <source>
        <dbReference type="EMBL" id="KAI3736841.1"/>
    </source>
</evidence>
<gene>
    <name evidence="1" type="ORF">L2E82_26828</name>
</gene>
<keyword evidence="2" id="KW-1185">Reference proteome</keyword>
<organism evidence="1 2">
    <name type="scientific">Cichorium intybus</name>
    <name type="common">Chicory</name>
    <dbReference type="NCBI Taxonomy" id="13427"/>
    <lineage>
        <taxon>Eukaryota</taxon>
        <taxon>Viridiplantae</taxon>
        <taxon>Streptophyta</taxon>
        <taxon>Embryophyta</taxon>
        <taxon>Tracheophyta</taxon>
        <taxon>Spermatophyta</taxon>
        <taxon>Magnoliopsida</taxon>
        <taxon>eudicotyledons</taxon>
        <taxon>Gunneridae</taxon>
        <taxon>Pentapetalae</taxon>
        <taxon>asterids</taxon>
        <taxon>campanulids</taxon>
        <taxon>Asterales</taxon>
        <taxon>Asteraceae</taxon>
        <taxon>Cichorioideae</taxon>
        <taxon>Cichorieae</taxon>
        <taxon>Cichoriinae</taxon>
        <taxon>Cichorium</taxon>
    </lineage>
</organism>
<comment type="caution">
    <text evidence="1">The sequence shown here is derived from an EMBL/GenBank/DDBJ whole genome shotgun (WGS) entry which is preliminary data.</text>
</comment>
<dbReference type="EMBL" id="CM042013">
    <property type="protein sequence ID" value="KAI3736841.1"/>
    <property type="molecule type" value="Genomic_DNA"/>
</dbReference>
<protein>
    <submittedName>
        <fullName evidence="1">Uncharacterized protein</fullName>
    </submittedName>
</protein>
<reference evidence="2" key="1">
    <citation type="journal article" date="2022" name="Mol. Ecol. Resour.">
        <title>The genomes of chicory, endive, great burdock and yacon provide insights into Asteraceae palaeo-polyploidization history and plant inulin production.</title>
        <authorList>
            <person name="Fan W."/>
            <person name="Wang S."/>
            <person name="Wang H."/>
            <person name="Wang A."/>
            <person name="Jiang F."/>
            <person name="Liu H."/>
            <person name="Zhao H."/>
            <person name="Xu D."/>
            <person name="Zhang Y."/>
        </authorList>
    </citation>
    <scope>NUCLEOTIDE SEQUENCE [LARGE SCALE GENOMIC DNA]</scope>
    <source>
        <strain evidence="2">cv. Punajuju</strain>
    </source>
</reference>
<evidence type="ECO:0000313" key="2">
    <source>
        <dbReference type="Proteomes" id="UP001055811"/>
    </source>
</evidence>
<dbReference type="Proteomes" id="UP001055811">
    <property type="component" value="Linkage Group LG05"/>
</dbReference>
<proteinExistence type="predicted"/>